<gene>
    <name evidence="1" type="ORF">Tco_1015829</name>
</gene>
<reference evidence="1" key="2">
    <citation type="submission" date="2022-01" db="EMBL/GenBank/DDBJ databases">
        <authorList>
            <person name="Yamashiro T."/>
            <person name="Shiraishi A."/>
            <person name="Satake H."/>
            <person name="Nakayama K."/>
        </authorList>
    </citation>
    <scope>NUCLEOTIDE SEQUENCE</scope>
</reference>
<keyword evidence="2" id="KW-1185">Reference proteome</keyword>
<evidence type="ECO:0000313" key="1">
    <source>
        <dbReference type="EMBL" id="GJT64349.1"/>
    </source>
</evidence>
<proteinExistence type="predicted"/>
<sequence>MGGMGSRSMGSGSKGLGFRLVFPNEHVFPQRFMMQRYVEDPSIDIPFIFDIDGRTLELGRQDFCLITGFSFQKLTPTSIKMNEPWLKSSLEFFTKVTTANLATRGSSSSRSVHTCVRKEVRRENGNGSISVQVGGLYHQSTEGASHCMYSEHLDKNWNDVSDNHLVDGLDQQSVEAVNQVTSVNKDLAEESESAAIDGLISLQSHDIHSQPFLSPSRQILFLAVLTWIIWTKMVALLMLKLWLDLSYDIGDSVRLVYPLMSCHRPPLKLNARKAFNYQKANIKKIIKSVIGADGNEIALLPWNEDLTRSPNAPKRSVSVPEEIISLFRDKKKMEMQWTFPWLDDGYTIQMDFWERLVGRSVVKRLVERCSILVENQRSQIMIGQWQIHSDMLSRYELPLYYADGIKYGVPWFASGVEKVYFLVNEKDFHWCLVELHIRSDFHWCLAELQLKYYFNDNWKN</sequence>
<accession>A0ABQ5FME1</accession>
<dbReference type="Proteomes" id="UP001151760">
    <property type="component" value="Unassembled WGS sequence"/>
</dbReference>
<dbReference type="EMBL" id="BQNB010017536">
    <property type="protein sequence ID" value="GJT64349.1"/>
    <property type="molecule type" value="Genomic_DNA"/>
</dbReference>
<organism evidence="1 2">
    <name type="scientific">Tanacetum coccineum</name>
    <dbReference type="NCBI Taxonomy" id="301880"/>
    <lineage>
        <taxon>Eukaryota</taxon>
        <taxon>Viridiplantae</taxon>
        <taxon>Streptophyta</taxon>
        <taxon>Embryophyta</taxon>
        <taxon>Tracheophyta</taxon>
        <taxon>Spermatophyta</taxon>
        <taxon>Magnoliopsida</taxon>
        <taxon>eudicotyledons</taxon>
        <taxon>Gunneridae</taxon>
        <taxon>Pentapetalae</taxon>
        <taxon>asterids</taxon>
        <taxon>campanulids</taxon>
        <taxon>Asterales</taxon>
        <taxon>Asteraceae</taxon>
        <taxon>Asteroideae</taxon>
        <taxon>Anthemideae</taxon>
        <taxon>Anthemidinae</taxon>
        <taxon>Tanacetum</taxon>
    </lineage>
</organism>
<name>A0ABQ5FME1_9ASTR</name>
<reference evidence="1" key="1">
    <citation type="journal article" date="2022" name="Int. J. Mol. Sci.">
        <title>Draft Genome of Tanacetum Coccineum: Genomic Comparison of Closely Related Tanacetum-Family Plants.</title>
        <authorList>
            <person name="Yamashiro T."/>
            <person name="Shiraishi A."/>
            <person name="Nakayama K."/>
            <person name="Satake H."/>
        </authorList>
    </citation>
    <scope>NUCLEOTIDE SEQUENCE</scope>
</reference>
<protein>
    <submittedName>
        <fullName evidence="1">Uncharacterized protein</fullName>
    </submittedName>
</protein>
<comment type="caution">
    <text evidence="1">The sequence shown here is derived from an EMBL/GenBank/DDBJ whole genome shotgun (WGS) entry which is preliminary data.</text>
</comment>
<evidence type="ECO:0000313" key="2">
    <source>
        <dbReference type="Proteomes" id="UP001151760"/>
    </source>
</evidence>